<keyword evidence="2" id="KW-1185">Reference proteome</keyword>
<dbReference type="Proteomes" id="UP001202328">
    <property type="component" value="Unassembled WGS sequence"/>
</dbReference>
<dbReference type="AlphaFoldDB" id="A0AAD4X3M9"/>
<evidence type="ECO:0000313" key="1">
    <source>
        <dbReference type="EMBL" id="KAI3832667.1"/>
    </source>
</evidence>
<accession>A0AAD4X3M9</accession>
<comment type="caution">
    <text evidence="1">The sequence shown here is derived from an EMBL/GenBank/DDBJ whole genome shotgun (WGS) entry which is preliminary data.</text>
</comment>
<name>A0AAD4X3M9_9MAGN</name>
<sequence length="57" mass="6731">PLDLPLIHAEHLNESLNQKWQNKSSVAHRSTSYLISTSYRTIEECYQKPRAWNRMST</sequence>
<dbReference type="EMBL" id="JAJJMB010017986">
    <property type="protein sequence ID" value="KAI3832667.1"/>
    <property type="molecule type" value="Genomic_DNA"/>
</dbReference>
<proteinExistence type="predicted"/>
<gene>
    <name evidence="1" type="ORF">MKW98_002213</name>
</gene>
<protein>
    <submittedName>
        <fullName evidence="1">Uncharacterized protein</fullName>
    </submittedName>
</protein>
<reference evidence="1" key="1">
    <citation type="submission" date="2022-04" db="EMBL/GenBank/DDBJ databases">
        <title>A functionally conserved STORR gene fusion in Papaver species that diverged 16.8 million years ago.</title>
        <authorList>
            <person name="Catania T."/>
        </authorList>
    </citation>
    <scope>NUCLEOTIDE SEQUENCE</scope>
    <source>
        <strain evidence="1">S-188037</strain>
    </source>
</reference>
<evidence type="ECO:0000313" key="2">
    <source>
        <dbReference type="Proteomes" id="UP001202328"/>
    </source>
</evidence>
<feature type="non-terminal residue" evidence="1">
    <location>
        <position position="57"/>
    </location>
</feature>
<organism evidence="1 2">
    <name type="scientific">Papaver atlanticum</name>
    <dbReference type="NCBI Taxonomy" id="357466"/>
    <lineage>
        <taxon>Eukaryota</taxon>
        <taxon>Viridiplantae</taxon>
        <taxon>Streptophyta</taxon>
        <taxon>Embryophyta</taxon>
        <taxon>Tracheophyta</taxon>
        <taxon>Spermatophyta</taxon>
        <taxon>Magnoliopsida</taxon>
        <taxon>Ranunculales</taxon>
        <taxon>Papaveraceae</taxon>
        <taxon>Papaveroideae</taxon>
        <taxon>Papaver</taxon>
    </lineage>
</organism>